<protein>
    <submittedName>
        <fullName evidence="3">Arylamine N-acetyltransferase</fullName>
        <ecNumber evidence="3">2.3.1.5</ecNumber>
    </submittedName>
</protein>
<dbReference type="PRINTS" id="PR01543">
    <property type="entry name" value="ANATRNSFRASE"/>
</dbReference>
<comment type="similarity">
    <text evidence="1 2">Belongs to the arylamine N-acetyltransferase family.</text>
</comment>
<name>A0ABM8U870_9BURK</name>
<dbReference type="Gene3D" id="3.30.2140.10">
    <property type="entry name" value="Arylamine N-acetyltransferase"/>
    <property type="match status" value="1"/>
</dbReference>
<dbReference type="Pfam" id="PF00797">
    <property type="entry name" value="Acetyltransf_2"/>
    <property type="match status" value="1"/>
</dbReference>
<sequence>MTPSLDLDRYFARIGYAGPRTPTLDVLSDVQRLHAHAIPFENLDPLTGRRVSLELEDVVDKLVVRRRGGYCFEQNRLFAHALMQLGFAVTPLIARVLWGRDPDAVPARTHMLMRVDLDGEPWIADVGFGSATLTSPLRLIADEVQQTTLEAFRLANASHGAFDLELQTGDTWAKVYRFDLNRVEWIDYEVGNWYTSTYPTSFFTTDLVVTRVVPEGRANLFDDRLTVRTKTGHVTERQIGDASELADVLRGLFGIDTGDIDIAAVFGRVKGRAART</sequence>
<dbReference type="SUPFAM" id="SSF54001">
    <property type="entry name" value="Cysteine proteinases"/>
    <property type="match status" value="1"/>
</dbReference>
<dbReference type="GO" id="GO:0004060">
    <property type="term" value="F:arylamine N-acetyltransferase activity"/>
    <property type="evidence" value="ECO:0007669"/>
    <property type="project" value="UniProtKB-EC"/>
</dbReference>
<dbReference type="InterPro" id="IPR001447">
    <property type="entry name" value="Arylamine_N-AcTrfase"/>
</dbReference>
<gene>
    <name evidence="3" type="primary">nat</name>
    <name evidence="3" type="ORF">R54767_04137</name>
</gene>
<dbReference type="RefSeq" id="WP_228981708.1">
    <property type="nucleotide sequence ID" value="NZ_CAJQYY010000027.1"/>
</dbReference>
<proteinExistence type="inferred from homology"/>
<accession>A0ABM8U870</accession>
<evidence type="ECO:0000313" key="4">
    <source>
        <dbReference type="Proteomes" id="UP000789752"/>
    </source>
</evidence>
<keyword evidence="3" id="KW-0012">Acyltransferase</keyword>
<dbReference type="PANTHER" id="PTHR11786:SF0">
    <property type="entry name" value="ARYLAMINE N-ACETYLTRANSFERASE 4-RELATED"/>
    <property type="match status" value="1"/>
</dbReference>
<dbReference type="EMBL" id="CAJQYY010000027">
    <property type="protein sequence ID" value="CAG4914824.1"/>
    <property type="molecule type" value="Genomic_DNA"/>
</dbReference>
<evidence type="ECO:0000256" key="1">
    <source>
        <dbReference type="ARBA" id="ARBA00006547"/>
    </source>
</evidence>
<evidence type="ECO:0000313" key="3">
    <source>
        <dbReference type="EMBL" id="CAG4914824.1"/>
    </source>
</evidence>
<keyword evidence="4" id="KW-1185">Reference proteome</keyword>
<dbReference type="Gene3D" id="2.40.128.150">
    <property type="entry name" value="Cysteine proteinases"/>
    <property type="match status" value="1"/>
</dbReference>
<dbReference type="EC" id="2.3.1.5" evidence="3"/>
<reference evidence="3 4" key="1">
    <citation type="submission" date="2021-04" db="EMBL/GenBank/DDBJ databases">
        <authorList>
            <person name="Vanwijnsberghe S."/>
        </authorList>
    </citation>
    <scope>NUCLEOTIDE SEQUENCE [LARGE SCALE GENOMIC DNA]</scope>
    <source>
        <strain evidence="3 4">LMG 32171</strain>
    </source>
</reference>
<evidence type="ECO:0000256" key="2">
    <source>
        <dbReference type="RuleBase" id="RU003452"/>
    </source>
</evidence>
<dbReference type="PANTHER" id="PTHR11786">
    <property type="entry name" value="N-HYDROXYARYLAMINE O-ACETYLTRANSFERASE"/>
    <property type="match status" value="1"/>
</dbReference>
<comment type="caution">
    <text evidence="3">The sequence shown here is derived from an EMBL/GenBank/DDBJ whole genome shotgun (WGS) entry which is preliminary data.</text>
</comment>
<dbReference type="Proteomes" id="UP000789752">
    <property type="component" value="Unassembled WGS sequence"/>
</dbReference>
<keyword evidence="3" id="KW-0808">Transferase</keyword>
<organism evidence="3 4">
    <name type="scientific">Paraburkholderia gardini</name>
    <dbReference type="NCBI Taxonomy" id="2823469"/>
    <lineage>
        <taxon>Bacteria</taxon>
        <taxon>Pseudomonadati</taxon>
        <taxon>Pseudomonadota</taxon>
        <taxon>Betaproteobacteria</taxon>
        <taxon>Burkholderiales</taxon>
        <taxon>Burkholderiaceae</taxon>
        <taxon>Paraburkholderia</taxon>
    </lineage>
</organism>
<dbReference type="InterPro" id="IPR038765">
    <property type="entry name" value="Papain-like_cys_pep_sf"/>
</dbReference>